<dbReference type="AlphaFoldDB" id="A0AAD8Y572"/>
<keyword evidence="2" id="KW-0732">Signal</keyword>
<dbReference type="SUPFAM" id="SSF143456">
    <property type="entry name" value="VC0467-like"/>
    <property type="match status" value="1"/>
</dbReference>
<reference evidence="3" key="1">
    <citation type="submission" date="2023-06" db="EMBL/GenBank/DDBJ databases">
        <title>Survivors Of The Sea: Transcriptome response of Skeletonema marinoi to long-term dormancy.</title>
        <authorList>
            <person name="Pinder M.I.M."/>
            <person name="Kourtchenko O."/>
            <person name="Robertson E.K."/>
            <person name="Larsson T."/>
            <person name="Maumus F."/>
            <person name="Osuna-Cruz C.M."/>
            <person name="Vancaester E."/>
            <person name="Stenow R."/>
            <person name="Vandepoele K."/>
            <person name="Ploug H."/>
            <person name="Bruchert V."/>
            <person name="Godhe A."/>
            <person name="Topel M."/>
        </authorList>
    </citation>
    <scope>NUCLEOTIDE SEQUENCE</scope>
    <source>
        <strain evidence="3">R05AC</strain>
    </source>
</reference>
<feature type="chain" id="PRO_5042151026" evidence="2">
    <location>
        <begin position="24"/>
        <end position="654"/>
    </location>
</feature>
<proteinExistence type="predicted"/>
<dbReference type="InterPro" id="IPR003774">
    <property type="entry name" value="AlgH-like"/>
</dbReference>
<dbReference type="Gene3D" id="3.40.1740.10">
    <property type="entry name" value="VC0467-like"/>
    <property type="match status" value="2"/>
</dbReference>
<comment type="caution">
    <text evidence="3">The sequence shown here is derived from an EMBL/GenBank/DDBJ whole genome shotgun (WGS) entry which is preliminary data.</text>
</comment>
<protein>
    <submittedName>
        <fullName evidence="3">YqgE/AlgH family protein</fullName>
    </submittedName>
</protein>
<dbReference type="PANTHER" id="PTHR31984:SF17">
    <property type="entry name" value="TRANSCRIPTIONAL REGULATOR"/>
    <property type="match status" value="1"/>
</dbReference>
<gene>
    <name evidence="3" type="ORF">QTG54_009552</name>
</gene>
<feature type="region of interest" description="Disordered" evidence="1">
    <location>
        <begin position="76"/>
        <end position="100"/>
    </location>
</feature>
<evidence type="ECO:0000313" key="4">
    <source>
        <dbReference type="Proteomes" id="UP001224775"/>
    </source>
</evidence>
<dbReference type="EMBL" id="JATAAI010000017">
    <property type="protein sequence ID" value="KAK1739793.1"/>
    <property type="molecule type" value="Genomic_DNA"/>
</dbReference>
<sequence>MAAFKSTLTILLASFYCTSCAFSFAPSSVTITSNNNLYRSHIEATVLSAKSDDDDDEVILSESEDDWRTFRAKLVMGESSTSPSSSTTTTTTDSSSNDNIIIDDSDLDGIGTLFSSEETTVQQFTPLDPSQWAYDSGKVIEQGAVILGGVEQDFGFGLRQQYFHKAVILVLDHDENTFTKGIILNRPSDRMMEDDVNEGLEWRVWFGGDVQGLDSILPDIVCLHSLKGEEAKEASNPVMKDIQWTSFENAKKLVKKGIASGPEDFWLFAGYAGWGPKQLSGELERLSWYMCATDSQTLLKELARQSSGVDPRDAGLETWELLMNMIGRGETANDCSGNFDDLMLKEWGRGHLLKGYGGEVGVARNPLWGGGGGGGFLEEMDGSSVDDKMKEAADMALTEDLKAGTLLRGSSADRSPFLLRKQELHHSLLLVIVEDDKATVACMLNHPATKGYDIVGYSKGAASLPLRYGGDFALKGQSPLIWLHCSQKLRDSGVGSSLSGQNEGIYKCEQEQALEAISYGIATPSDFLVISGVCVWPKLGGSLANEVKRGVFEVVPNEKQSLVIETLQTQTILTKDNLAENIKRTQDAWDKAADPNSSCKSTGTDVVLTTGIGEGFDEDDDTVVFNSDKKVSELADDALQKWIATFLLGAPTLT</sequence>
<feature type="compositionally biased region" description="Low complexity" evidence="1">
    <location>
        <begin position="79"/>
        <end position="100"/>
    </location>
</feature>
<organism evidence="3 4">
    <name type="scientific">Skeletonema marinoi</name>
    <dbReference type="NCBI Taxonomy" id="267567"/>
    <lineage>
        <taxon>Eukaryota</taxon>
        <taxon>Sar</taxon>
        <taxon>Stramenopiles</taxon>
        <taxon>Ochrophyta</taxon>
        <taxon>Bacillariophyta</taxon>
        <taxon>Coscinodiscophyceae</taxon>
        <taxon>Thalassiosirophycidae</taxon>
        <taxon>Thalassiosirales</taxon>
        <taxon>Skeletonemataceae</taxon>
        <taxon>Skeletonema</taxon>
        <taxon>Skeletonema marinoi-dohrnii complex</taxon>
    </lineage>
</organism>
<accession>A0AAD8Y572</accession>
<name>A0AAD8Y572_9STRA</name>
<keyword evidence="4" id="KW-1185">Reference proteome</keyword>
<evidence type="ECO:0000313" key="3">
    <source>
        <dbReference type="EMBL" id="KAK1739793.1"/>
    </source>
</evidence>
<evidence type="ECO:0000256" key="2">
    <source>
        <dbReference type="SAM" id="SignalP"/>
    </source>
</evidence>
<feature type="signal peptide" evidence="2">
    <location>
        <begin position="1"/>
        <end position="23"/>
    </location>
</feature>
<evidence type="ECO:0000256" key="1">
    <source>
        <dbReference type="SAM" id="MobiDB-lite"/>
    </source>
</evidence>
<dbReference type="PANTHER" id="PTHR31984">
    <property type="entry name" value="TRANSPORTER, PUTATIVE (DUF179)-RELATED"/>
    <property type="match status" value="1"/>
</dbReference>
<dbReference type="Pfam" id="PF02622">
    <property type="entry name" value="DUF179"/>
    <property type="match status" value="1"/>
</dbReference>
<dbReference type="Proteomes" id="UP001224775">
    <property type="component" value="Unassembled WGS sequence"/>
</dbReference>